<name>A0AAV6FPB6_9TELE</name>
<dbReference type="InterPro" id="IPR016187">
    <property type="entry name" value="CTDL_fold"/>
</dbReference>
<dbReference type="CDD" id="cd03590">
    <property type="entry name" value="CLECT_DC-SIGN_like"/>
    <property type="match status" value="1"/>
</dbReference>
<keyword evidence="4" id="KW-1133">Transmembrane helix</keyword>
<dbReference type="Gene3D" id="3.10.100.10">
    <property type="entry name" value="Mannose-Binding Protein A, subunit A"/>
    <property type="match status" value="1"/>
</dbReference>
<dbReference type="SMART" id="SM00034">
    <property type="entry name" value="CLECT"/>
    <property type="match status" value="1"/>
</dbReference>
<evidence type="ECO:0000256" key="1">
    <source>
        <dbReference type="ARBA" id="ARBA00022734"/>
    </source>
</evidence>
<comment type="caution">
    <text evidence="6">The sequence shown here is derived from an EMBL/GenBank/DDBJ whole genome shotgun (WGS) entry which is preliminary data.</text>
</comment>
<sequence>MAESLVYSEVKYKKESNADTGRAGPQIKESPEDDVVYAAVVHKADHTNQPNPPTLQSPADSSPKGSKGIRRRGLLLLAVVVLILILGVAISLSLYYSSLNTTTNAASKQHTKQDNGHTTQSTTYSTSEENKYTNPTAGCQSAKCNDGWEAHGRQCYFFSTKSLIWTRSQEECVHKKSHLAIINEEKEQNLLMGIIREKMQGPEDKFWIGLNDRQMEGKWLWVDNTPLNTNQKFWLNRHEPDNWKGKNNEYLNGEDCVRMGEINFIANSAAGWVDTACERKFKFICEVEACL</sequence>
<dbReference type="Pfam" id="PF00059">
    <property type="entry name" value="Lectin_C"/>
    <property type="match status" value="1"/>
</dbReference>
<dbReference type="InterPro" id="IPR016186">
    <property type="entry name" value="C-type_lectin-like/link_sf"/>
</dbReference>
<keyword evidence="2" id="KW-1015">Disulfide bond</keyword>
<dbReference type="InterPro" id="IPR001304">
    <property type="entry name" value="C-type_lectin-like"/>
</dbReference>
<dbReference type="AlphaFoldDB" id="A0AAV6FPB6"/>
<dbReference type="EMBL" id="JADWDJ010000020">
    <property type="protein sequence ID" value="KAG5264563.1"/>
    <property type="molecule type" value="Genomic_DNA"/>
</dbReference>
<evidence type="ECO:0000259" key="5">
    <source>
        <dbReference type="PROSITE" id="PS50041"/>
    </source>
</evidence>
<dbReference type="PANTHER" id="PTHR46746:SF9">
    <property type="entry name" value="CD209 ANTIGEN-LIKE PROTEIN C-LIKE"/>
    <property type="match status" value="1"/>
</dbReference>
<gene>
    <name evidence="6" type="ORF">AALO_G00255580</name>
</gene>
<dbReference type="PANTHER" id="PTHR46746">
    <property type="entry name" value="KILLER CELL LECTIN-LIKE RECEPTOR SUBFAMILY F MEMBER 2"/>
    <property type="match status" value="1"/>
</dbReference>
<feature type="domain" description="C-type lectin" evidence="5">
    <location>
        <begin position="151"/>
        <end position="286"/>
    </location>
</feature>
<organism evidence="6 7">
    <name type="scientific">Alosa alosa</name>
    <name type="common">allis shad</name>
    <dbReference type="NCBI Taxonomy" id="278164"/>
    <lineage>
        <taxon>Eukaryota</taxon>
        <taxon>Metazoa</taxon>
        <taxon>Chordata</taxon>
        <taxon>Craniata</taxon>
        <taxon>Vertebrata</taxon>
        <taxon>Euteleostomi</taxon>
        <taxon>Actinopterygii</taxon>
        <taxon>Neopterygii</taxon>
        <taxon>Teleostei</taxon>
        <taxon>Clupei</taxon>
        <taxon>Clupeiformes</taxon>
        <taxon>Clupeoidei</taxon>
        <taxon>Clupeidae</taxon>
        <taxon>Alosa</taxon>
    </lineage>
</organism>
<feature type="compositionally biased region" description="Low complexity" evidence="3">
    <location>
        <begin position="118"/>
        <end position="127"/>
    </location>
</feature>
<reference evidence="6" key="1">
    <citation type="submission" date="2020-10" db="EMBL/GenBank/DDBJ databases">
        <title>Chromosome-scale genome assembly of the Allis shad, Alosa alosa.</title>
        <authorList>
            <person name="Margot Z."/>
            <person name="Christophe K."/>
            <person name="Cabau C."/>
            <person name="Louis A."/>
            <person name="Berthelot C."/>
            <person name="Parey E."/>
            <person name="Roest Crollius H."/>
            <person name="Montfort J."/>
            <person name="Robinson-Rechavi M."/>
            <person name="Bucao C."/>
            <person name="Bouchez O."/>
            <person name="Gislard M."/>
            <person name="Lluch J."/>
            <person name="Milhes M."/>
            <person name="Lampietro C."/>
            <person name="Lopez Roques C."/>
            <person name="Donnadieu C."/>
            <person name="Braasch I."/>
            <person name="Desvignes T."/>
            <person name="Postlethwait J."/>
            <person name="Bobe J."/>
            <person name="Guiguen Y."/>
        </authorList>
    </citation>
    <scope>NUCLEOTIDE SEQUENCE</scope>
    <source>
        <strain evidence="6">M-15738</strain>
        <tissue evidence="6">Blood</tissue>
    </source>
</reference>
<evidence type="ECO:0000256" key="3">
    <source>
        <dbReference type="SAM" id="MobiDB-lite"/>
    </source>
</evidence>
<dbReference type="InterPro" id="IPR033989">
    <property type="entry name" value="CD209-like_CTLD"/>
</dbReference>
<feature type="region of interest" description="Disordered" evidence="3">
    <location>
        <begin position="15"/>
        <end position="34"/>
    </location>
</feature>
<feature type="region of interest" description="Disordered" evidence="3">
    <location>
        <begin position="40"/>
        <end position="66"/>
    </location>
</feature>
<dbReference type="Proteomes" id="UP000823561">
    <property type="component" value="Chromosome 20"/>
</dbReference>
<feature type="transmembrane region" description="Helical" evidence="4">
    <location>
        <begin position="74"/>
        <end position="96"/>
    </location>
</feature>
<keyword evidence="1" id="KW-0430">Lectin</keyword>
<keyword evidence="7" id="KW-1185">Reference proteome</keyword>
<protein>
    <recommendedName>
        <fullName evidence="5">C-type lectin domain-containing protein</fullName>
    </recommendedName>
</protein>
<dbReference type="InterPro" id="IPR051379">
    <property type="entry name" value="C-type_Lectin_Receptor_IMM"/>
</dbReference>
<accession>A0AAV6FPB6</accession>
<dbReference type="SUPFAM" id="SSF56436">
    <property type="entry name" value="C-type lectin-like"/>
    <property type="match status" value="1"/>
</dbReference>
<keyword evidence="4" id="KW-0472">Membrane</keyword>
<evidence type="ECO:0000313" key="6">
    <source>
        <dbReference type="EMBL" id="KAG5264563.1"/>
    </source>
</evidence>
<feature type="region of interest" description="Disordered" evidence="3">
    <location>
        <begin position="106"/>
        <end position="135"/>
    </location>
</feature>
<keyword evidence="4" id="KW-0812">Transmembrane</keyword>
<dbReference type="PROSITE" id="PS50041">
    <property type="entry name" value="C_TYPE_LECTIN_2"/>
    <property type="match status" value="1"/>
</dbReference>
<proteinExistence type="predicted"/>
<dbReference type="GO" id="GO:0030246">
    <property type="term" value="F:carbohydrate binding"/>
    <property type="evidence" value="ECO:0007669"/>
    <property type="project" value="UniProtKB-KW"/>
</dbReference>
<evidence type="ECO:0000256" key="4">
    <source>
        <dbReference type="SAM" id="Phobius"/>
    </source>
</evidence>
<evidence type="ECO:0000256" key="2">
    <source>
        <dbReference type="ARBA" id="ARBA00023157"/>
    </source>
</evidence>
<evidence type="ECO:0000313" key="7">
    <source>
        <dbReference type="Proteomes" id="UP000823561"/>
    </source>
</evidence>